<evidence type="ECO:0000313" key="2">
    <source>
        <dbReference type="Proteomes" id="UP001281003"/>
    </source>
</evidence>
<feature type="non-terminal residue" evidence="1">
    <location>
        <position position="62"/>
    </location>
</feature>
<keyword evidence="2" id="KW-1185">Reference proteome</keyword>
<gene>
    <name evidence="1" type="ORF">B0T20DRAFT_319658</name>
</gene>
<reference evidence="1" key="2">
    <citation type="submission" date="2023-07" db="EMBL/GenBank/DDBJ databases">
        <authorList>
            <consortium name="Lawrence Berkeley National Laboratory"/>
            <person name="Haridas S."/>
            <person name="Hensen N."/>
            <person name="Bonometti L."/>
            <person name="Westerberg I."/>
            <person name="Brannstrom I.O."/>
            <person name="Guillou S."/>
            <person name="Cros-Aarteil S."/>
            <person name="Calhoun S."/>
            <person name="Kuo A."/>
            <person name="Mondo S."/>
            <person name="Pangilinan J."/>
            <person name="Riley R."/>
            <person name="LaButti K."/>
            <person name="Andreopoulos B."/>
            <person name="Lipzen A."/>
            <person name="Chen C."/>
            <person name="Yanf M."/>
            <person name="Daum C."/>
            <person name="Ng V."/>
            <person name="Clum A."/>
            <person name="Steindorff A."/>
            <person name="Ohm R."/>
            <person name="Martin F."/>
            <person name="Silar P."/>
            <person name="Natvig D."/>
            <person name="Lalanne C."/>
            <person name="Gautier V."/>
            <person name="Ament-velasquez S.L."/>
            <person name="Kruys A."/>
            <person name="Hutchinson M.I."/>
            <person name="Powell A.J."/>
            <person name="Barry K."/>
            <person name="Miller A.N."/>
            <person name="Grigoriev I.V."/>
            <person name="Debuchy R."/>
            <person name="Gladieux P."/>
            <person name="Thoren M.H."/>
            <person name="Johannesson H."/>
        </authorList>
    </citation>
    <scope>NUCLEOTIDE SEQUENCE</scope>
    <source>
        <strain evidence="1">FGSC 1904</strain>
    </source>
</reference>
<evidence type="ECO:0000313" key="1">
    <source>
        <dbReference type="EMBL" id="KAK3400846.1"/>
    </source>
</evidence>
<accession>A0AAE0PIT8</accession>
<feature type="non-terminal residue" evidence="1">
    <location>
        <position position="1"/>
    </location>
</feature>
<comment type="caution">
    <text evidence="1">The sequence shown here is derived from an EMBL/GenBank/DDBJ whole genome shotgun (WGS) entry which is preliminary data.</text>
</comment>
<reference evidence="1" key="1">
    <citation type="journal article" date="2023" name="Mol. Phylogenet. Evol.">
        <title>Genome-scale phylogeny and comparative genomics of the fungal order Sordariales.</title>
        <authorList>
            <person name="Hensen N."/>
            <person name="Bonometti L."/>
            <person name="Westerberg I."/>
            <person name="Brannstrom I.O."/>
            <person name="Guillou S."/>
            <person name="Cros-Aarteil S."/>
            <person name="Calhoun S."/>
            <person name="Haridas S."/>
            <person name="Kuo A."/>
            <person name="Mondo S."/>
            <person name="Pangilinan J."/>
            <person name="Riley R."/>
            <person name="LaButti K."/>
            <person name="Andreopoulos B."/>
            <person name="Lipzen A."/>
            <person name="Chen C."/>
            <person name="Yan M."/>
            <person name="Daum C."/>
            <person name="Ng V."/>
            <person name="Clum A."/>
            <person name="Steindorff A."/>
            <person name="Ohm R.A."/>
            <person name="Martin F."/>
            <person name="Silar P."/>
            <person name="Natvig D.O."/>
            <person name="Lalanne C."/>
            <person name="Gautier V."/>
            <person name="Ament-Velasquez S.L."/>
            <person name="Kruys A."/>
            <person name="Hutchinson M.I."/>
            <person name="Powell A.J."/>
            <person name="Barry K."/>
            <person name="Miller A.N."/>
            <person name="Grigoriev I.V."/>
            <person name="Debuchy R."/>
            <person name="Gladieux P."/>
            <person name="Hiltunen Thoren M."/>
            <person name="Johannesson H."/>
        </authorList>
    </citation>
    <scope>NUCLEOTIDE SEQUENCE</scope>
    <source>
        <strain evidence="1">FGSC 1904</strain>
    </source>
</reference>
<organism evidence="1 2">
    <name type="scientific">Sordaria brevicollis</name>
    <dbReference type="NCBI Taxonomy" id="83679"/>
    <lineage>
        <taxon>Eukaryota</taxon>
        <taxon>Fungi</taxon>
        <taxon>Dikarya</taxon>
        <taxon>Ascomycota</taxon>
        <taxon>Pezizomycotina</taxon>
        <taxon>Sordariomycetes</taxon>
        <taxon>Sordariomycetidae</taxon>
        <taxon>Sordariales</taxon>
        <taxon>Sordariaceae</taxon>
        <taxon>Sordaria</taxon>
    </lineage>
</organism>
<protein>
    <submittedName>
        <fullName evidence="1">Uncharacterized protein</fullName>
    </submittedName>
</protein>
<dbReference type="EMBL" id="JAUTDP010000003">
    <property type="protein sequence ID" value="KAK3400846.1"/>
    <property type="molecule type" value="Genomic_DNA"/>
</dbReference>
<proteinExistence type="predicted"/>
<sequence>FKKIRKITLLLIYEDYVLFKTYSKKRVKKIKRGSSSSIEIILGNEVEKLLKFLILLKYPYLI</sequence>
<dbReference type="AlphaFoldDB" id="A0AAE0PIT8"/>
<dbReference type="Proteomes" id="UP001281003">
    <property type="component" value="Unassembled WGS sequence"/>
</dbReference>
<name>A0AAE0PIT8_SORBR</name>